<dbReference type="PANTHER" id="PTHR10724:SF7">
    <property type="entry name" value="SMALL RIBOSOMAL SUBUNIT PROTEIN BS1C"/>
    <property type="match status" value="1"/>
</dbReference>
<comment type="similarity">
    <text evidence="1">Belongs to the bacterial ribosomal protein bS1 family.</text>
</comment>
<evidence type="ECO:0000256" key="2">
    <source>
        <dbReference type="ARBA" id="ARBA00022485"/>
    </source>
</evidence>
<keyword evidence="7" id="KW-0687">Ribonucleoprotein</keyword>
<reference evidence="12" key="2">
    <citation type="journal article" date="2023" name="Biology">
        <title>Prokaryotic Life Associated with Coal-Fire Gas Vents Revealed by Metagenomics.</title>
        <authorList>
            <person name="Kadnikov V.V."/>
            <person name="Mardanov A.V."/>
            <person name="Beletsky A.V."/>
            <person name="Karnachuk O.V."/>
            <person name="Ravin N.V."/>
        </authorList>
    </citation>
    <scope>NUCLEOTIDE SEQUENCE</scope>
    <source>
        <strain evidence="12">Bu02</strain>
    </source>
</reference>
<keyword evidence="3 9" id="KW-0479">Metal-binding</keyword>
<feature type="binding site" evidence="9">
    <location>
        <position position="94"/>
    </location>
    <ligand>
        <name>[4Fe-4S] cluster</name>
        <dbReference type="ChEBI" id="CHEBI:49883"/>
    </ligand>
</feature>
<dbReference type="Gene3D" id="2.40.50.140">
    <property type="entry name" value="Nucleic acid-binding proteins"/>
    <property type="match status" value="4"/>
</dbReference>
<feature type="domain" description="S1 motif" evidence="11">
    <location>
        <begin position="594"/>
        <end position="663"/>
    </location>
</feature>
<dbReference type="NCBIfam" id="TIGR00216">
    <property type="entry name" value="ispH_lytB"/>
    <property type="match status" value="1"/>
</dbReference>
<feature type="binding site" evidence="9">
    <location>
        <position position="221"/>
    </location>
    <ligand>
        <name>(2E)-4-hydroxy-3-methylbut-2-enyl diphosphate</name>
        <dbReference type="ChEBI" id="CHEBI:128753"/>
    </ligand>
</feature>
<evidence type="ECO:0000313" key="12">
    <source>
        <dbReference type="EMBL" id="QUL98872.1"/>
    </source>
</evidence>
<dbReference type="InterPro" id="IPR003451">
    <property type="entry name" value="LytB/IspH"/>
</dbReference>
<feature type="binding site" evidence="9">
    <location>
        <position position="122"/>
    </location>
    <ligand>
        <name>(2E)-4-hydroxy-3-methylbut-2-enyl diphosphate</name>
        <dbReference type="ChEBI" id="CHEBI:128753"/>
    </ligand>
</feature>
<feature type="binding site" evidence="9">
    <location>
        <position position="122"/>
    </location>
    <ligand>
        <name>dimethylallyl diphosphate</name>
        <dbReference type="ChEBI" id="CHEBI:57623"/>
    </ligand>
</feature>
<dbReference type="GO" id="GO:0050992">
    <property type="term" value="P:dimethylallyl diphosphate biosynthetic process"/>
    <property type="evidence" value="ECO:0007669"/>
    <property type="project" value="UniProtKB-UniRule"/>
</dbReference>
<feature type="binding site" evidence="9">
    <location>
        <position position="221"/>
    </location>
    <ligand>
        <name>dimethylallyl diphosphate</name>
        <dbReference type="ChEBI" id="CHEBI:57623"/>
    </ligand>
</feature>
<dbReference type="GO" id="GO:0003729">
    <property type="term" value="F:mRNA binding"/>
    <property type="evidence" value="ECO:0007669"/>
    <property type="project" value="UniProtKB-ARBA"/>
</dbReference>
<accession>A0AAT9LF73</accession>
<feature type="domain" description="S1 motif" evidence="11">
    <location>
        <begin position="337"/>
        <end position="405"/>
    </location>
</feature>
<comment type="pathway">
    <text evidence="9">Isoprenoid biosynthesis; isopentenyl diphosphate biosynthesis via DXP pathway; isopentenyl diphosphate from 1-deoxy-D-xylulose 5-phosphate: step 6/6.</text>
</comment>
<feature type="binding site" evidence="9">
    <location>
        <position position="42"/>
    </location>
    <ligand>
        <name>(2E)-4-hydroxy-3-methylbut-2-enyl diphosphate</name>
        <dbReference type="ChEBI" id="CHEBI:128753"/>
    </ligand>
</feature>
<keyword evidence="6 9" id="KW-0411">Iron-sulfur</keyword>
<dbReference type="CDD" id="cd13944">
    <property type="entry name" value="lytB_ispH"/>
    <property type="match status" value="1"/>
</dbReference>
<dbReference type="KEGG" id="fcz:IMF26_01995"/>
<keyword evidence="9 12" id="KW-0560">Oxidoreductase</keyword>
<dbReference type="PROSITE" id="PS50126">
    <property type="entry name" value="S1"/>
    <property type="match status" value="4"/>
</dbReference>
<dbReference type="HAMAP" id="MF_00191">
    <property type="entry name" value="IspH"/>
    <property type="match status" value="1"/>
</dbReference>
<feature type="binding site" evidence="9">
    <location>
        <position position="163"/>
    </location>
    <ligand>
        <name>(2E)-4-hydroxy-3-methylbut-2-enyl diphosphate</name>
        <dbReference type="ChEBI" id="CHEBI:128753"/>
    </ligand>
</feature>
<organism evidence="12">
    <name type="scientific">Candidatus Fermentithermobacillus carboniphilus</name>
    <dbReference type="NCBI Taxonomy" id="3085328"/>
    <lineage>
        <taxon>Bacteria</taxon>
        <taxon>Bacillati</taxon>
        <taxon>Bacillota</taxon>
        <taxon>Candidatus Fermentithermobacillia</taxon>
        <taxon>Candidatus Fermentithermobacillales</taxon>
        <taxon>Candidatus Fermentithermobacillaceae</taxon>
        <taxon>Candidatus Fermentithermobacillus</taxon>
    </lineage>
</organism>
<evidence type="ECO:0000256" key="10">
    <source>
        <dbReference type="SAM" id="MobiDB-lite"/>
    </source>
</evidence>
<dbReference type="PANTHER" id="PTHR10724">
    <property type="entry name" value="30S RIBOSOMAL PROTEIN S1"/>
    <property type="match status" value="1"/>
</dbReference>
<proteinExistence type="inferred from homology"/>
<feature type="binding site" evidence="9">
    <location>
        <position position="13"/>
    </location>
    <ligand>
        <name>[4Fe-4S] cluster</name>
        <dbReference type="ChEBI" id="CHEBI:49883"/>
    </ligand>
</feature>
<dbReference type="NCBIfam" id="NF005208">
    <property type="entry name" value="PRK06676.1"/>
    <property type="match status" value="1"/>
</dbReference>
<reference evidence="12" key="1">
    <citation type="submission" date="2020-10" db="EMBL/GenBank/DDBJ databases">
        <authorList>
            <person name="Kadnikov V."/>
            <person name="Beletsky A.V."/>
            <person name="Mardanov A.V."/>
            <person name="Karnachuk O.V."/>
            <person name="Ravin N.V."/>
        </authorList>
    </citation>
    <scope>NUCLEOTIDE SEQUENCE</scope>
    <source>
        <strain evidence="12">Bu02</strain>
    </source>
</reference>
<dbReference type="FunFam" id="2.40.50.140:FF:000051">
    <property type="entry name" value="RNA-binding transcriptional accessory protein"/>
    <property type="match status" value="1"/>
</dbReference>
<evidence type="ECO:0000256" key="1">
    <source>
        <dbReference type="ARBA" id="ARBA00006767"/>
    </source>
</evidence>
<dbReference type="GO" id="GO:0051539">
    <property type="term" value="F:4 iron, 4 sulfur cluster binding"/>
    <property type="evidence" value="ECO:0007669"/>
    <property type="project" value="UniProtKB-UniRule"/>
</dbReference>
<dbReference type="GO" id="GO:0006412">
    <property type="term" value="P:translation"/>
    <property type="evidence" value="ECO:0007669"/>
    <property type="project" value="TreeGrafter"/>
</dbReference>
<evidence type="ECO:0000256" key="4">
    <source>
        <dbReference type="ARBA" id="ARBA00022980"/>
    </source>
</evidence>
<comment type="catalytic activity">
    <reaction evidence="9">
        <text>isopentenyl diphosphate + 2 oxidized [2Fe-2S]-[ferredoxin] + H2O = (2E)-4-hydroxy-3-methylbut-2-enyl diphosphate + 2 reduced [2Fe-2S]-[ferredoxin] + 2 H(+)</text>
        <dbReference type="Rhea" id="RHEA:24488"/>
        <dbReference type="Rhea" id="RHEA-COMP:10000"/>
        <dbReference type="Rhea" id="RHEA-COMP:10001"/>
        <dbReference type="ChEBI" id="CHEBI:15377"/>
        <dbReference type="ChEBI" id="CHEBI:15378"/>
        <dbReference type="ChEBI" id="CHEBI:33737"/>
        <dbReference type="ChEBI" id="CHEBI:33738"/>
        <dbReference type="ChEBI" id="CHEBI:128753"/>
        <dbReference type="ChEBI" id="CHEBI:128769"/>
        <dbReference type="EC" id="1.17.7.4"/>
    </reaction>
</comment>
<dbReference type="CDD" id="cd05688">
    <property type="entry name" value="S1_RPS1_repeat_ec3"/>
    <property type="match status" value="1"/>
</dbReference>
<feature type="binding site" evidence="9">
    <location>
        <position position="221"/>
    </location>
    <ligand>
        <name>isopentenyl diphosphate</name>
        <dbReference type="ChEBI" id="CHEBI:128769"/>
    </ligand>
</feature>
<feature type="binding site" evidence="9">
    <location>
        <position position="191"/>
    </location>
    <ligand>
        <name>[4Fe-4S] cluster</name>
        <dbReference type="ChEBI" id="CHEBI:49883"/>
    </ligand>
</feature>
<dbReference type="Pfam" id="PF00575">
    <property type="entry name" value="S1"/>
    <property type="match status" value="4"/>
</dbReference>
<dbReference type="GO" id="GO:0003735">
    <property type="term" value="F:structural constituent of ribosome"/>
    <property type="evidence" value="ECO:0007669"/>
    <property type="project" value="TreeGrafter"/>
</dbReference>
<keyword evidence="5 9" id="KW-0408">Iron</keyword>
<evidence type="ECO:0000256" key="9">
    <source>
        <dbReference type="HAMAP-Rule" id="MF_00191"/>
    </source>
</evidence>
<feature type="compositionally biased region" description="Basic and acidic residues" evidence="10">
    <location>
        <begin position="279"/>
        <end position="297"/>
    </location>
</feature>
<dbReference type="Gene3D" id="3.40.50.11270">
    <property type="match status" value="1"/>
</dbReference>
<comment type="cofactor">
    <cofactor evidence="9">
        <name>[4Fe-4S] cluster</name>
        <dbReference type="ChEBI" id="CHEBI:49883"/>
    </cofactor>
    <text evidence="9">Binds 1 [4Fe-4S] cluster per subunit.</text>
</comment>
<keyword evidence="2 9" id="KW-0004">4Fe-4S</keyword>
<dbReference type="EMBL" id="CP062796">
    <property type="protein sequence ID" value="QUL98872.1"/>
    <property type="molecule type" value="Genomic_DNA"/>
</dbReference>
<feature type="binding site" evidence="9">
    <location>
        <position position="263"/>
    </location>
    <ligand>
        <name>dimethylallyl diphosphate</name>
        <dbReference type="ChEBI" id="CHEBI:57623"/>
    </ligand>
</feature>
<feature type="domain" description="S1 motif" evidence="11">
    <location>
        <begin position="423"/>
        <end position="488"/>
    </location>
</feature>
<dbReference type="GO" id="GO:0019288">
    <property type="term" value="P:isopentenyl diphosphate biosynthetic process, methylerythritol 4-phosphate pathway"/>
    <property type="evidence" value="ECO:0007669"/>
    <property type="project" value="UniProtKB-UniRule"/>
</dbReference>
<feature type="binding site" evidence="9">
    <location>
        <position position="74"/>
    </location>
    <ligand>
        <name>dimethylallyl diphosphate</name>
        <dbReference type="ChEBI" id="CHEBI:57623"/>
    </ligand>
</feature>
<dbReference type="GO" id="GO:0022627">
    <property type="term" value="C:cytosolic small ribosomal subunit"/>
    <property type="evidence" value="ECO:0007669"/>
    <property type="project" value="TreeGrafter"/>
</dbReference>
<name>A0AAT9LF73_9FIRM</name>
<dbReference type="FunFam" id="2.40.50.140:FF:000103">
    <property type="entry name" value="protein RRP5 homolog"/>
    <property type="match status" value="1"/>
</dbReference>
<feature type="binding site" evidence="9">
    <location>
        <position position="219"/>
    </location>
    <ligand>
        <name>(2E)-4-hydroxy-3-methylbut-2-enyl diphosphate</name>
        <dbReference type="ChEBI" id="CHEBI:128753"/>
    </ligand>
</feature>
<protein>
    <recommendedName>
        <fullName evidence="9">4-hydroxy-3-methylbut-2-enyl diphosphate reductase</fullName>
        <shortName evidence="9">HMBPP reductase</shortName>
        <ecNumber evidence="9">1.17.7.4</ecNumber>
    </recommendedName>
</protein>
<feature type="binding site" evidence="9">
    <location>
        <position position="263"/>
    </location>
    <ligand>
        <name>isopentenyl diphosphate</name>
        <dbReference type="ChEBI" id="CHEBI:128769"/>
    </ligand>
</feature>
<comment type="function">
    <text evidence="9">Catalyzes the conversion of 1-hydroxy-2-methyl-2-(E)-butenyl 4-diphosphate (HMBPP) into a mixture of isopentenyl diphosphate (IPP) and dimethylallyl diphosphate (DMAPP). Acts in the terminal step of the DOXP/MEP pathway for isoprenoid precursor biosynthesis.</text>
</comment>
<feature type="binding site" evidence="9">
    <location>
        <position position="42"/>
    </location>
    <ligand>
        <name>dimethylallyl diphosphate</name>
        <dbReference type="ChEBI" id="CHEBI:57623"/>
    </ligand>
</feature>
<dbReference type="AlphaFoldDB" id="A0AAT9LF73"/>
<dbReference type="InterPro" id="IPR035104">
    <property type="entry name" value="Ribosomal_protein_S1-like"/>
</dbReference>
<keyword evidence="9" id="KW-0414">Isoprene biosynthesis</keyword>
<sequence length="702" mass="77137">MTEIKLARFRGYCFGVRRAIDMVERALDEGPYPIWTLGPVIHNPAVVQSLLERGVRMARTPEEAREGTLVLRTHGTTLEEMRRLPDVRIIDATCPFVLRAQKKAKEFTASGKIVLLVGDREHPEVRSILSHAGAGALCVRDASELDQAVKNLEGRPVAVIAQTTARKNEVEKVINELKKRGISVELANTICTATEERQMATLELAKECDLVLVVGGRTSANTNQLLRIARENGAEAYLVESADDVLPGWLSGKRRVGVAAGASTPDRVIKEVVGKVEELQKSNQEDKPEELREKEESGSAANQGGKTPESEQGEVGVAGDRTAKELYDQSFKTLQEGQIVRGRVVSVDDNGVLVDVGYKSEGLIPASELQRKGAFQPEKLSPGDEIMVYVLSADSGEGGLRLSKRKADEELAWRRLEEAYREKTIIEAPVVQEVKGGLVVDVGLRGFVPASQVERGYVNDLSKYVGKTLRMKVLELDRSKNRVILSQRVVLEEEHERLCQETWATIAEGQVRRGVVKGITDFGVFVDLGGVDGLLHISELSWGRVKHPSEVVKEGQEIEVKVLRVDKEKGKISLGRKQVLPDPWDSVENKYPVGSVVEGEVTRTAPFGAFVELEPGVEGLVHISEISSKHITKPEEEVNAGDRVMVKVLRVRPEERKISLSIKQADQTLLETKEKTVTSEGLVDPEAQGPAVAENGETKPEA</sequence>
<dbReference type="Gene3D" id="3.40.1010.20">
    <property type="entry name" value="4-hydroxy-3-methylbut-2-enyl diphosphate reductase, catalytic domain"/>
    <property type="match status" value="2"/>
</dbReference>
<feature type="binding site" evidence="9">
    <location>
        <position position="42"/>
    </location>
    <ligand>
        <name>isopentenyl diphosphate</name>
        <dbReference type="ChEBI" id="CHEBI:128769"/>
    </ligand>
</feature>
<dbReference type="GO" id="GO:0046872">
    <property type="term" value="F:metal ion binding"/>
    <property type="evidence" value="ECO:0007669"/>
    <property type="project" value="UniProtKB-KW"/>
</dbReference>
<feature type="binding site" evidence="9">
    <location>
        <position position="74"/>
    </location>
    <ligand>
        <name>isopentenyl diphosphate</name>
        <dbReference type="ChEBI" id="CHEBI:128769"/>
    </ligand>
</feature>
<feature type="binding site" evidence="9">
    <location>
        <position position="219"/>
    </location>
    <ligand>
        <name>dimethylallyl diphosphate</name>
        <dbReference type="ChEBI" id="CHEBI:57623"/>
    </ligand>
</feature>
<dbReference type="SUPFAM" id="SSF50249">
    <property type="entry name" value="Nucleic acid-binding proteins"/>
    <property type="match status" value="4"/>
</dbReference>
<comment type="similarity">
    <text evidence="9">Belongs to the IspH family.</text>
</comment>
<evidence type="ECO:0000256" key="6">
    <source>
        <dbReference type="ARBA" id="ARBA00023014"/>
    </source>
</evidence>
<feature type="binding site" evidence="9">
    <location>
        <position position="74"/>
    </location>
    <ligand>
        <name>(2E)-4-hydroxy-3-methylbut-2-enyl diphosphate</name>
        <dbReference type="ChEBI" id="CHEBI:128753"/>
    </ligand>
</feature>
<dbReference type="Pfam" id="PF02401">
    <property type="entry name" value="LYTB"/>
    <property type="match status" value="1"/>
</dbReference>
<keyword evidence="4 12" id="KW-0689">Ribosomal protein</keyword>
<dbReference type="CDD" id="cd04465">
    <property type="entry name" value="S1_RPS1_repeat_ec2_hs2"/>
    <property type="match status" value="1"/>
</dbReference>
<comment type="catalytic activity">
    <reaction evidence="9">
        <text>dimethylallyl diphosphate + 2 oxidized [2Fe-2S]-[ferredoxin] + H2O = (2E)-4-hydroxy-3-methylbut-2-enyl diphosphate + 2 reduced [2Fe-2S]-[ferredoxin] + 2 H(+)</text>
        <dbReference type="Rhea" id="RHEA:24825"/>
        <dbReference type="Rhea" id="RHEA-COMP:10000"/>
        <dbReference type="Rhea" id="RHEA-COMP:10001"/>
        <dbReference type="ChEBI" id="CHEBI:15377"/>
        <dbReference type="ChEBI" id="CHEBI:15378"/>
        <dbReference type="ChEBI" id="CHEBI:33737"/>
        <dbReference type="ChEBI" id="CHEBI:33738"/>
        <dbReference type="ChEBI" id="CHEBI:57623"/>
        <dbReference type="ChEBI" id="CHEBI:128753"/>
        <dbReference type="EC" id="1.17.7.4"/>
    </reaction>
</comment>
<feature type="binding site" evidence="9">
    <location>
        <position position="263"/>
    </location>
    <ligand>
        <name>(2E)-4-hydroxy-3-methylbut-2-enyl diphosphate</name>
        <dbReference type="ChEBI" id="CHEBI:128753"/>
    </ligand>
</feature>
<feature type="region of interest" description="Disordered" evidence="10">
    <location>
        <begin position="279"/>
        <end position="316"/>
    </location>
</feature>
<dbReference type="SMART" id="SM00316">
    <property type="entry name" value="S1"/>
    <property type="match status" value="4"/>
</dbReference>
<dbReference type="GO" id="GO:0016114">
    <property type="term" value="P:terpenoid biosynthetic process"/>
    <property type="evidence" value="ECO:0007669"/>
    <property type="project" value="UniProtKB-UniRule"/>
</dbReference>
<feature type="region of interest" description="Disordered" evidence="10">
    <location>
        <begin position="673"/>
        <end position="702"/>
    </location>
</feature>
<dbReference type="PRINTS" id="PR00681">
    <property type="entry name" value="RIBOSOMALS1"/>
</dbReference>
<evidence type="ECO:0000256" key="7">
    <source>
        <dbReference type="ARBA" id="ARBA00023274"/>
    </source>
</evidence>
<dbReference type="EC" id="1.17.7.4" evidence="9"/>
<feature type="domain" description="S1 motif" evidence="11">
    <location>
        <begin position="509"/>
        <end position="577"/>
    </location>
</feature>
<feature type="active site" description="Proton donor" evidence="9">
    <location>
        <position position="124"/>
    </location>
</feature>
<dbReference type="InterPro" id="IPR003029">
    <property type="entry name" value="S1_domain"/>
</dbReference>
<evidence type="ECO:0000256" key="8">
    <source>
        <dbReference type="ARBA" id="ARBA00025604"/>
    </source>
</evidence>
<feature type="binding site" evidence="9">
    <location>
        <position position="219"/>
    </location>
    <ligand>
        <name>isopentenyl diphosphate</name>
        <dbReference type="ChEBI" id="CHEBI:128769"/>
    </ligand>
</feature>
<gene>
    <name evidence="9" type="primary">ispH</name>
    <name evidence="12" type="ORF">IMF26_01995</name>
</gene>
<dbReference type="GO" id="GO:0051745">
    <property type="term" value="F:4-hydroxy-3-methylbut-2-enyl diphosphate reductase activity"/>
    <property type="evidence" value="ECO:0007669"/>
    <property type="project" value="UniProtKB-UniRule"/>
</dbReference>
<comment type="pathway">
    <text evidence="9">Isoprenoid biosynthesis; dimethylallyl diphosphate biosynthesis; dimethylallyl diphosphate from (2E)-4-hydroxy-3-methylbutenyl diphosphate: step 1/1.</text>
</comment>
<dbReference type="CDD" id="cd05687">
    <property type="entry name" value="S1_RPS1_repeat_ec1_hs1"/>
    <property type="match status" value="1"/>
</dbReference>
<dbReference type="InterPro" id="IPR012340">
    <property type="entry name" value="NA-bd_OB-fold"/>
</dbReference>
<evidence type="ECO:0000259" key="11">
    <source>
        <dbReference type="PROSITE" id="PS50126"/>
    </source>
</evidence>
<dbReference type="NCBIfam" id="NF000907">
    <property type="entry name" value="PRK00087.1"/>
    <property type="match status" value="1"/>
</dbReference>
<comment type="caution">
    <text evidence="9">Lacks conserved residue(s) required for the propagation of feature annotation.</text>
</comment>
<dbReference type="InterPro" id="IPR050437">
    <property type="entry name" value="Ribos_protein_bS1-like"/>
</dbReference>
<evidence type="ECO:0000256" key="3">
    <source>
        <dbReference type="ARBA" id="ARBA00022723"/>
    </source>
</evidence>
<feature type="binding site" evidence="9">
    <location>
        <position position="122"/>
    </location>
    <ligand>
        <name>isopentenyl diphosphate</name>
        <dbReference type="ChEBI" id="CHEBI:128769"/>
    </ligand>
</feature>
<comment type="function">
    <text evidence="8">Binds mRNA; thus facilitating recognition of the initiation point. It is needed to translate mRNA with a short Shine-Dalgarno (SD) purine-rich sequence.</text>
</comment>
<evidence type="ECO:0000256" key="5">
    <source>
        <dbReference type="ARBA" id="ARBA00023004"/>
    </source>
</evidence>